<comment type="cofactor">
    <cofactor evidence="2">
        <name>[4Fe-4S] cluster</name>
        <dbReference type="ChEBI" id="CHEBI:49883"/>
    </cofactor>
</comment>
<keyword evidence="8" id="KW-0411">Iron-sulfur</keyword>
<evidence type="ECO:0000256" key="8">
    <source>
        <dbReference type="ARBA" id="ARBA00023014"/>
    </source>
</evidence>
<dbReference type="InterPro" id="IPR001155">
    <property type="entry name" value="OxRdtase_FMN_N"/>
</dbReference>
<reference evidence="11" key="1">
    <citation type="submission" date="2021-07" db="EMBL/GenBank/DDBJ databases">
        <title>Zhongshania sp. CAU 1632 isolated from seawater.</title>
        <authorList>
            <person name="Kim W."/>
        </authorList>
    </citation>
    <scope>NUCLEOTIDE SEQUENCE</scope>
    <source>
        <strain evidence="11">CAU 1632</strain>
    </source>
</reference>
<evidence type="ECO:0000259" key="9">
    <source>
        <dbReference type="Pfam" id="PF00724"/>
    </source>
</evidence>
<evidence type="ECO:0000313" key="11">
    <source>
        <dbReference type="EMBL" id="MBW2942550.1"/>
    </source>
</evidence>
<protein>
    <submittedName>
        <fullName evidence="11">FAD-dependent oxidoreductase</fullName>
    </submittedName>
</protein>
<keyword evidence="3" id="KW-0285">Flavoprotein</keyword>
<dbReference type="Pfam" id="PF00724">
    <property type="entry name" value="Oxidored_FMN"/>
    <property type="match status" value="1"/>
</dbReference>
<dbReference type="PANTHER" id="PTHR42917:SF2">
    <property type="entry name" value="2,4-DIENOYL-COA REDUCTASE [(2E)-ENOYL-COA-PRODUCING]"/>
    <property type="match status" value="1"/>
</dbReference>
<evidence type="ECO:0000259" key="10">
    <source>
        <dbReference type="Pfam" id="PF07992"/>
    </source>
</evidence>
<keyword evidence="5" id="KW-0479">Metal-binding</keyword>
<evidence type="ECO:0000256" key="7">
    <source>
        <dbReference type="ARBA" id="ARBA00023004"/>
    </source>
</evidence>
<dbReference type="Proteomes" id="UP001166291">
    <property type="component" value="Unassembled WGS sequence"/>
</dbReference>
<evidence type="ECO:0000313" key="12">
    <source>
        <dbReference type="Proteomes" id="UP001166291"/>
    </source>
</evidence>
<evidence type="ECO:0000256" key="3">
    <source>
        <dbReference type="ARBA" id="ARBA00022630"/>
    </source>
</evidence>
<comment type="caution">
    <text evidence="11">The sequence shown here is derived from an EMBL/GenBank/DDBJ whole genome shotgun (WGS) entry which is preliminary data.</text>
</comment>
<dbReference type="EMBL" id="JAHWDQ010000006">
    <property type="protein sequence ID" value="MBW2942550.1"/>
    <property type="molecule type" value="Genomic_DNA"/>
</dbReference>
<feature type="domain" description="NADH:flavin oxidoreductase/NADH oxidase N-terminal" evidence="9">
    <location>
        <begin position="12"/>
        <end position="369"/>
    </location>
</feature>
<evidence type="ECO:0000256" key="6">
    <source>
        <dbReference type="ARBA" id="ARBA00023002"/>
    </source>
</evidence>
<dbReference type="RefSeq" id="WP_219044796.1">
    <property type="nucleotide sequence ID" value="NZ_JAHWDQ010000006.1"/>
</dbReference>
<accession>A0ABS6VXY0</accession>
<sequence>MIAAKNIHYPQLFSQGKIGNLVLRNRIVMAAMGSEFANDDGSIGERLMDYYEARAAGGVGLIVLETSSVSWPKGAAMPNMIGFSSDAYLPALTELTDRVHRHGCKIAAQLNHSGKVAQEDTAAGRPMLVPSVPHRKKGDMFDSLTQLEIANFVRAAGPDGKGPQYKVMDKADIEWAIAKFVAAARRTVAAGFDAIELHCGHGYLISSFLSPYSNRRDDEYGGDVNNRARFLLELIAAIKAEIGRDFPIICRLDAHEYRLEGGIRINDTVEVAKLLEAAGCHAIDVSAYADVSIGVAFTEGPLVHTPGGYIEFATALKAAVSIPVIAVGRIEAAVAERHIAAGDFDFVAMGRKLLADPELPNKLLAGREDTVRPCIYCYVCVSQIFINQPMLCAVNPGTGREAELGQIVATKAARRILVVGGGPAGMEAARVLSLRGHKVSLWERDKVLGGTARVAALAYEPNGRIVSYLKNALAELPLNIELGKSANSENINAAGFDTVILATGARRRAPDIAGKQLSHVLDGEELRDMLFAGNARGKLKWHQRLLTRLSGALGLSRNIDLMRKLSHVYMPLGKRVCIIGGGLVGLEVAELLAERGRQVTVLEAGRDLGAELSVVRRWRVLHQLREHGVVLHRNAAVREITADRVVFTQGEREAHIVADNVIIAVGAEPDSDLRQQFASLKVDLHSIGDSAEIGYIEGAIRSARELAVRL</sequence>
<proteinExistence type="predicted"/>
<name>A0ABS6VXY0_9GAMM</name>
<dbReference type="CDD" id="cd02803">
    <property type="entry name" value="OYE_like_FMN_family"/>
    <property type="match status" value="1"/>
</dbReference>
<evidence type="ECO:0000256" key="2">
    <source>
        <dbReference type="ARBA" id="ARBA00001966"/>
    </source>
</evidence>
<dbReference type="Pfam" id="PF07992">
    <property type="entry name" value="Pyr_redox_2"/>
    <property type="match status" value="1"/>
</dbReference>
<dbReference type="PANTHER" id="PTHR42917">
    <property type="entry name" value="2,4-DIENOYL-COA REDUCTASE"/>
    <property type="match status" value="1"/>
</dbReference>
<evidence type="ECO:0000256" key="4">
    <source>
        <dbReference type="ARBA" id="ARBA00022643"/>
    </source>
</evidence>
<gene>
    <name evidence="11" type="ORF">KXJ70_17260</name>
</gene>
<keyword evidence="7" id="KW-0408">Iron</keyword>
<comment type="cofactor">
    <cofactor evidence="1">
        <name>FMN</name>
        <dbReference type="ChEBI" id="CHEBI:58210"/>
    </cofactor>
</comment>
<dbReference type="InterPro" id="IPR023753">
    <property type="entry name" value="FAD/NAD-binding_dom"/>
</dbReference>
<organism evidence="11 12">
    <name type="scientific">Zhongshania aquimaris</name>
    <dbReference type="NCBI Taxonomy" id="2857107"/>
    <lineage>
        <taxon>Bacteria</taxon>
        <taxon>Pseudomonadati</taxon>
        <taxon>Pseudomonadota</taxon>
        <taxon>Gammaproteobacteria</taxon>
        <taxon>Cellvibrionales</taxon>
        <taxon>Spongiibacteraceae</taxon>
        <taxon>Zhongshania</taxon>
    </lineage>
</organism>
<evidence type="ECO:0000256" key="5">
    <source>
        <dbReference type="ARBA" id="ARBA00022723"/>
    </source>
</evidence>
<evidence type="ECO:0000256" key="1">
    <source>
        <dbReference type="ARBA" id="ARBA00001917"/>
    </source>
</evidence>
<keyword evidence="12" id="KW-1185">Reference proteome</keyword>
<keyword evidence="4" id="KW-0288">FMN</keyword>
<keyword evidence="6" id="KW-0560">Oxidoreductase</keyword>
<dbReference type="InterPro" id="IPR051793">
    <property type="entry name" value="NADH:flavin_oxidoreductase"/>
</dbReference>
<feature type="domain" description="FAD/NAD(P)-binding" evidence="10">
    <location>
        <begin position="415"/>
        <end position="682"/>
    </location>
</feature>